<organism evidence="1">
    <name type="scientific">Arundo donax</name>
    <name type="common">Giant reed</name>
    <name type="synonym">Donax arundinaceus</name>
    <dbReference type="NCBI Taxonomy" id="35708"/>
    <lineage>
        <taxon>Eukaryota</taxon>
        <taxon>Viridiplantae</taxon>
        <taxon>Streptophyta</taxon>
        <taxon>Embryophyta</taxon>
        <taxon>Tracheophyta</taxon>
        <taxon>Spermatophyta</taxon>
        <taxon>Magnoliopsida</taxon>
        <taxon>Liliopsida</taxon>
        <taxon>Poales</taxon>
        <taxon>Poaceae</taxon>
        <taxon>PACMAD clade</taxon>
        <taxon>Arundinoideae</taxon>
        <taxon>Arundineae</taxon>
        <taxon>Arundo</taxon>
    </lineage>
</organism>
<dbReference type="EMBL" id="GBRH01205850">
    <property type="protein sequence ID" value="JAD92045.1"/>
    <property type="molecule type" value="Transcribed_RNA"/>
</dbReference>
<sequence length="35" mass="4121">MAAATIRMTRVKSWHASNTKRNMFFLFLRGYVFAP</sequence>
<evidence type="ECO:0000313" key="1">
    <source>
        <dbReference type="EMBL" id="JAD92045.1"/>
    </source>
</evidence>
<name>A0A0A9E2A6_ARUDO</name>
<proteinExistence type="predicted"/>
<protein>
    <submittedName>
        <fullName evidence="1">Uncharacterized protein</fullName>
    </submittedName>
</protein>
<reference evidence="1" key="1">
    <citation type="submission" date="2014-09" db="EMBL/GenBank/DDBJ databases">
        <authorList>
            <person name="Magalhaes I.L.F."/>
            <person name="Oliveira U."/>
            <person name="Santos F.R."/>
            <person name="Vidigal T.H.D.A."/>
            <person name="Brescovit A.D."/>
            <person name="Santos A.J."/>
        </authorList>
    </citation>
    <scope>NUCLEOTIDE SEQUENCE</scope>
    <source>
        <tissue evidence="1">Shoot tissue taken approximately 20 cm above the soil surface</tissue>
    </source>
</reference>
<dbReference type="AlphaFoldDB" id="A0A0A9E2A6"/>
<accession>A0A0A9E2A6</accession>
<reference evidence="1" key="2">
    <citation type="journal article" date="2015" name="Data Brief">
        <title>Shoot transcriptome of the giant reed, Arundo donax.</title>
        <authorList>
            <person name="Barrero R.A."/>
            <person name="Guerrero F.D."/>
            <person name="Moolhuijzen P."/>
            <person name="Goolsby J.A."/>
            <person name="Tidwell J."/>
            <person name="Bellgard S.E."/>
            <person name="Bellgard M.I."/>
        </authorList>
    </citation>
    <scope>NUCLEOTIDE SEQUENCE</scope>
    <source>
        <tissue evidence="1">Shoot tissue taken approximately 20 cm above the soil surface</tissue>
    </source>
</reference>